<dbReference type="AlphaFoldDB" id="A0A9D1EVR0"/>
<sequence>MANMEMQFFLTAKGWPYAVICTESDSEEAAVVEHRLIYNESYRGEGYSEYVYQKYFLDESGNQVKEPQIMGFFLVDAETLEVTDEQTTSWAH</sequence>
<dbReference type="EMBL" id="DVIQ01000099">
    <property type="protein sequence ID" value="HIS32788.1"/>
    <property type="molecule type" value="Genomic_DNA"/>
</dbReference>
<gene>
    <name evidence="1" type="ORF">IAB44_14770</name>
</gene>
<dbReference type="Proteomes" id="UP000823935">
    <property type="component" value="Unassembled WGS sequence"/>
</dbReference>
<organism evidence="1 2">
    <name type="scientific">Candidatus Limivivens intestinipullorum</name>
    <dbReference type="NCBI Taxonomy" id="2840858"/>
    <lineage>
        <taxon>Bacteria</taxon>
        <taxon>Bacillati</taxon>
        <taxon>Bacillota</taxon>
        <taxon>Clostridia</taxon>
        <taxon>Lachnospirales</taxon>
        <taxon>Lachnospiraceae</taxon>
        <taxon>Lachnospiraceae incertae sedis</taxon>
        <taxon>Candidatus Limivivens</taxon>
    </lineage>
</organism>
<name>A0A9D1EVR0_9FIRM</name>
<reference evidence="1" key="2">
    <citation type="journal article" date="2021" name="PeerJ">
        <title>Extensive microbial diversity within the chicken gut microbiome revealed by metagenomics and culture.</title>
        <authorList>
            <person name="Gilroy R."/>
            <person name="Ravi A."/>
            <person name="Getino M."/>
            <person name="Pursley I."/>
            <person name="Horton D.L."/>
            <person name="Alikhan N.F."/>
            <person name="Baker D."/>
            <person name="Gharbi K."/>
            <person name="Hall N."/>
            <person name="Watson M."/>
            <person name="Adriaenssens E.M."/>
            <person name="Foster-Nyarko E."/>
            <person name="Jarju S."/>
            <person name="Secka A."/>
            <person name="Antonio M."/>
            <person name="Oren A."/>
            <person name="Chaudhuri R.R."/>
            <person name="La Ragione R."/>
            <person name="Hildebrand F."/>
            <person name="Pallen M.J."/>
        </authorList>
    </citation>
    <scope>NUCLEOTIDE SEQUENCE</scope>
    <source>
        <strain evidence="1">CHK190-19873</strain>
    </source>
</reference>
<accession>A0A9D1EVR0</accession>
<evidence type="ECO:0000313" key="2">
    <source>
        <dbReference type="Proteomes" id="UP000823935"/>
    </source>
</evidence>
<comment type="caution">
    <text evidence="1">The sequence shown here is derived from an EMBL/GenBank/DDBJ whole genome shotgun (WGS) entry which is preliminary data.</text>
</comment>
<protein>
    <submittedName>
        <fullName evidence="1">Uncharacterized protein</fullName>
    </submittedName>
</protein>
<proteinExistence type="predicted"/>
<reference evidence="1" key="1">
    <citation type="submission" date="2020-10" db="EMBL/GenBank/DDBJ databases">
        <authorList>
            <person name="Gilroy R."/>
        </authorList>
    </citation>
    <scope>NUCLEOTIDE SEQUENCE</scope>
    <source>
        <strain evidence="1">CHK190-19873</strain>
    </source>
</reference>
<evidence type="ECO:0000313" key="1">
    <source>
        <dbReference type="EMBL" id="HIS32788.1"/>
    </source>
</evidence>